<dbReference type="CDD" id="cd01949">
    <property type="entry name" value="GGDEF"/>
    <property type="match status" value="1"/>
</dbReference>
<dbReference type="RefSeq" id="WP_272163590.1">
    <property type="nucleotide sequence ID" value="NZ_CP116507.1"/>
</dbReference>
<feature type="transmembrane region" description="Helical" evidence="1">
    <location>
        <begin position="85"/>
        <end position="107"/>
    </location>
</feature>
<gene>
    <name evidence="3" type="ORF">PML95_03275</name>
</gene>
<feature type="transmembrane region" description="Helical" evidence="1">
    <location>
        <begin position="156"/>
        <end position="174"/>
    </location>
</feature>
<dbReference type="Proteomes" id="UP001179600">
    <property type="component" value="Chromosome"/>
</dbReference>
<keyword evidence="1" id="KW-1133">Transmembrane helix</keyword>
<keyword evidence="1" id="KW-0472">Membrane</keyword>
<evidence type="ECO:0000313" key="3">
    <source>
        <dbReference type="EMBL" id="WCG23276.1"/>
    </source>
</evidence>
<feature type="domain" description="GGDEF" evidence="2">
    <location>
        <begin position="253"/>
        <end position="387"/>
    </location>
</feature>
<evidence type="ECO:0000313" key="4">
    <source>
        <dbReference type="Proteomes" id="UP001179600"/>
    </source>
</evidence>
<reference evidence="3" key="1">
    <citation type="submission" date="2023-01" db="EMBL/GenBank/DDBJ databases">
        <title>Oxazolidinone resistance genes in florfenicol resistant enterococci from beef cattle and veal calves at slaughter.</title>
        <authorList>
            <person name="Biggel M."/>
        </authorList>
    </citation>
    <scope>NUCLEOTIDE SEQUENCE</scope>
    <source>
        <strain evidence="3">K204-1</strain>
    </source>
</reference>
<dbReference type="GO" id="GO:0005886">
    <property type="term" value="C:plasma membrane"/>
    <property type="evidence" value="ECO:0007669"/>
    <property type="project" value="TreeGrafter"/>
</dbReference>
<feature type="transmembrane region" description="Helical" evidence="1">
    <location>
        <begin position="12"/>
        <end position="31"/>
    </location>
</feature>
<dbReference type="Gene3D" id="3.30.70.270">
    <property type="match status" value="1"/>
</dbReference>
<evidence type="ECO:0000259" key="2">
    <source>
        <dbReference type="PROSITE" id="PS50887"/>
    </source>
</evidence>
<sequence length="392" mass="45122">MQINWLVYLNSIFINLSIIVASMLIMYFLTLQKLINGKSLLMKYRIKDLNIPYQLFIGFVIGCLALILSYNRVPIDAYSRVDTRYILIYFAFFYESVYISWSTALTLIALKTISFIAPQIHVTPVEYWNNIIFTLLIVVIGTLVKKYCHSVKQSHATFLTLFLVAKFISYTLYFPDFPEQSHLVAFAIYTVTFIAIFVSSTHLIHIAIQTSESVLVYKKASIYDPLTGLLNRESLRFFLNTVLDQGEKEKEPQPISLAILDVDNFKEINDSLGHEAGDQALLYLSRIFKQNTVTNIDYIGRLGGDEFGLVLSRTSEESEELLELLKSHLEKVPFVYQGETMILSLSIGMVHTHTSKFFNRKKILLRADELLYEAKRQGKNIMISQYLYPTKK</sequence>
<organism evidence="3 4">
    <name type="scientific">Vagococcus lutrae</name>
    <dbReference type="NCBI Taxonomy" id="81947"/>
    <lineage>
        <taxon>Bacteria</taxon>
        <taxon>Bacillati</taxon>
        <taxon>Bacillota</taxon>
        <taxon>Bacilli</taxon>
        <taxon>Lactobacillales</taxon>
        <taxon>Enterococcaceae</taxon>
        <taxon>Vagococcus</taxon>
    </lineage>
</organism>
<dbReference type="NCBIfam" id="TIGR00254">
    <property type="entry name" value="GGDEF"/>
    <property type="match status" value="1"/>
</dbReference>
<dbReference type="InterPro" id="IPR029787">
    <property type="entry name" value="Nucleotide_cyclase"/>
</dbReference>
<dbReference type="GO" id="GO:0043709">
    <property type="term" value="P:cell adhesion involved in single-species biofilm formation"/>
    <property type="evidence" value="ECO:0007669"/>
    <property type="project" value="TreeGrafter"/>
</dbReference>
<protein>
    <submittedName>
        <fullName evidence="3">GGDEF domain-containing protein</fullName>
    </submittedName>
</protein>
<dbReference type="InterPro" id="IPR043128">
    <property type="entry name" value="Rev_trsase/Diguanyl_cyclase"/>
</dbReference>
<dbReference type="InterPro" id="IPR000160">
    <property type="entry name" value="GGDEF_dom"/>
</dbReference>
<dbReference type="AlphaFoldDB" id="A0AAE9XJ81"/>
<dbReference type="PANTHER" id="PTHR45138">
    <property type="entry name" value="REGULATORY COMPONENTS OF SENSORY TRANSDUCTION SYSTEM"/>
    <property type="match status" value="1"/>
</dbReference>
<dbReference type="SMART" id="SM00267">
    <property type="entry name" value="GGDEF"/>
    <property type="match status" value="1"/>
</dbReference>
<dbReference type="PROSITE" id="PS50887">
    <property type="entry name" value="GGDEF"/>
    <property type="match status" value="1"/>
</dbReference>
<feature type="transmembrane region" description="Helical" evidence="1">
    <location>
        <begin position="186"/>
        <end position="208"/>
    </location>
</feature>
<dbReference type="SUPFAM" id="SSF55073">
    <property type="entry name" value="Nucleotide cyclase"/>
    <property type="match status" value="1"/>
</dbReference>
<evidence type="ECO:0000256" key="1">
    <source>
        <dbReference type="SAM" id="Phobius"/>
    </source>
</evidence>
<dbReference type="EMBL" id="CP116507">
    <property type="protein sequence ID" value="WCG23276.1"/>
    <property type="molecule type" value="Genomic_DNA"/>
</dbReference>
<feature type="transmembrane region" description="Helical" evidence="1">
    <location>
        <begin position="127"/>
        <end position="144"/>
    </location>
</feature>
<dbReference type="InterPro" id="IPR050469">
    <property type="entry name" value="Diguanylate_Cyclase"/>
</dbReference>
<dbReference type="Pfam" id="PF00990">
    <property type="entry name" value="GGDEF"/>
    <property type="match status" value="1"/>
</dbReference>
<keyword evidence="1" id="KW-0812">Transmembrane</keyword>
<dbReference type="PANTHER" id="PTHR45138:SF9">
    <property type="entry name" value="DIGUANYLATE CYCLASE DGCM-RELATED"/>
    <property type="match status" value="1"/>
</dbReference>
<accession>A0AAE9XJ81</accession>
<feature type="transmembrane region" description="Helical" evidence="1">
    <location>
        <begin position="51"/>
        <end position="73"/>
    </location>
</feature>
<name>A0AAE9XJ81_9ENTE</name>
<dbReference type="GO" id="GO:0052621">
    <property type="term" value="F:diguanylate cyclase activity"/>
    <property type="evidence" value="ECO:0007669"/>
    <property type="project" value="TreeGrafter"/>
</dbReference>
<dbReference type="GO" id="GO:1902201">
    <property type="term" value="P:negative regulation of bacterial-type flagellum-dependent cell motility"/>
    <property type="evidence" value="ECO:0007669"/>
    <property type="project" value="TreeGrafter"/>
</dbReference>
<proteinExistence type="predicted"/>